<dbReference type="OrthoDB" id="6492516at2"/>
<proteinExistence type="predicted"/>
<dbReference type="AlphaFoldDB" id="A0A014NTJ7"/>
<dbReference type="EMBL" id="JFHN01000018">
    <property type="protein sequence ID" value="EXU77160.1"/>
    <property type="molecule type" value="Genomic_DNA"/>
</dbReference>
<evidence type="ECO:0000313" key="2">
    <source>
        <dbReference type="Proteomes" id="UP000019918"/>
    </source>
</evidence>
<comment type="caution">
    <text evidence="1">The sequence shown here is derived from an EMBL/GenBank/DDBJ whole genome shotgun (WGS) entry which is preliminary data.</text>
</comment>
<dbReference type="RefSeq" id="WP_034933895.1">
    <property type="nucleotide sequence ID" value="NZ_JFHN01000018.1"/>
</dbReference>
<evidence type="ECO:0000313" key="1">
    <source>
        <dbReference type="EMBL" id="EXU77160.1"/>
    </source>
</evidence>
<organism evidence="1 2">
    <name type="scientific">Erwinia mallotivora</name>
    <dbReference type="NCBI Taxonomy" id="69222"/>
    <lineage>
        <taxon>Bacteria</taxon>
        <taxon>Pseudomonadati</taxon>
        <taxon>Pseudomonadota</taxon>
        <taxon>Gammaproteobacteria</taxon>
        <taxon>Enterobacterales</taxon>
        <taxon>Erwiniaceae</taxon>
        <taxon>Erwinia</taxon>
    </lineage>
</organism>
<sequence>MTEEQIECLATRIIQRLQPPLLVMVTAAEGYRQEICQRLAGCALPLHFALDDAIPDAARWQAIGHVLPTEHWQQRLPDAPYRALVLPFADYPLAAQLVNGNLQSPVAKRLYDALLAGIPVLALRYHCDPDSELNQLRGVMPDSPWARKMRETLSRLAECGVQLCTINQLLAKADLRTQATPVLSPSRRYLTVSDVVSNPAQVSASDNRLTDAASDYLKNQKNIYPK</sequence>
<keyword evidence="2" id="KW-1185">Reference proteome</keyword>
<protein>
    <recommendedName>
        <fullName evidence="3">Flavoprotein</fullName>
    </recommendedName>
</protein>
<dbReference type="PATRIC" id="fig|69222.5.peg.489"/>
<gene>
    <name evidence="1" type="ORF">BG55_02295</name>
</gene>
<evidence type="ECO:0008006" key="3">
    <source>
        <dbReference type="Google" id="ProtNLM"/>
    </source>
</evidence>
<dbReference type="STRING" id="69222.BG55_02295"/>
<accession>A0A014NTJ7</accession>
<reference evidence="1 2" key="1">
    <citation type="submission" date="2014-02" db="EMBL/GenBank/DDBJ databases">
        <title>Draft genome of Erwinia mallotivora strain BT-MARDI, a papaya dieback pathogen.</title>
        <authorList>
            <person name="Redzuan R."/>
            <person name="Abu Bakar N."/>
            <person name="Badrun R."/>
            <person name="Mohd Raih M.F."/>
            <person name="Rozano L."/>
            <person name="Mat Amin N."/>
        </authorList>
    </citation>
    <scope>NUCLEOTIDE SEQUENCE [LARGE SCALE GENOMIC DNA]</scope>
    <source>
        <strain evidence="1 2">BT-MARDI</strain>
    </source>
</reference>
<dbReference type="Proteomes" id="UP000019918">
    <property type="component" value="Unassembled WGS sequence"/>
</dbReference>
<name>A0A014NTJ7_9GAMM</name>